<comment type="catalytic activity">
    <reaction evidence="1">
        <text>ATP + protein L-histidine = ADP + protein N-phospho-L-histidine.</text>
        <dbReference type="EC" id="2.7.13.3"/>
    </reaction>
</comment>
<protein>
    <recommendedName>
        <fullName evidence="3">histidine kinase</fullName>
        <ecNumber evidence="3">2.7.13.3</ecNumber>
    </recommendedName>
</protein>
<dbReference type="InterPro" id="IPR005467">
    <property type="entry name" value="His_kinase_dom"/>
</dbReference>
<evidence type="ECO:0000256" key="5">
    <source>
        <dbReference type="ARBA" id="ARBA00022679"/>
    </source>
</evidence>
<evidence type="ECO:0000256" key="1">
    <source>
        <dbReference type="ARBA" id="ARBA00000085"/>
    </source>
</evidence>
<gene>
    <name evidence="14" type="ORF">BFC18_11300</name>
</gene>
<dbReference type="InterPro" id="IPR003661">
    <property type="entry name" value="HisK_dim/P_dom"/>
</dbReference>
<keyword evidence="7" id="KW-0418">Kinase</keyword>
<evidence type="ECO:0000256" key="7">
    <source>
        <dbReference type="ARBA" id="ARBA00022777"/>
    </source>
</evidence>
<comment type="subcellular location">
    <subcellularLocation>
        <location evidence="2">Membrane</location>
        <topology evidence="2">Multi-pass membrane protein</topology>
    </subcellularLocation>
</comment>
<evidence type="ECO:0000256" key="11">
    <source>
        <dbReference type="SAM" id="Phobius"/>
    </source>
</evidence>
<dbReference type="PANTHER" id="PTHR45436">
    <property type="entry name" value="SENSOR HISTIDINE KINASE YKOH"/>
    <property type="match status" value="1"/>
</dbReference>
<evidence type="ECO:0000259" key="12">
    <source>
        <dbReference type="PROSITE" id="PS50109"/>
    </source>
</evidence>
<evidence type="ECO:0000313" key="14">
    <source>
        <dbReference type="EMBL" id="OFC71012.1"/>
    </source>
</evidence>
<accession>A0A1E7ZC17</accession>
<keyword evidence="4" id="KW-0597">Phosphoprotein</keyword>
<proteinExistence type="predicted"/>
<dbReference type="Gene3D" id="1.10.287.130">
    <property type="match status" value="1"/>
</dbReference>
<dbReference type="EMBL" id="MDHN01000021">
    <property type="protein sequence ID" value="OFC71012.1"/>
    <property type="molecule type" value="Genomic_DNA"/>
</dbReference>
<evidence type="ECO:0000256" key="10">
    <source>
        <dbReference type="ARBA" id="ARBA00023136"/>
    </source>
</evidence>
<dbReference type="Pfam" id="PF02518">
    <property type="entry name" value="HATPase_c"/>
    <property type="match status" value="1"/>
</dbReference>
<dbReference type="PROSITE" id="PS50885">
    <property type="entry name" value="HAMP"/>
    <property type="match status" value="1"/>
</dbReference>
<dbReference type="InterPro" id="IPR036097">
    <property type="entry name" value="HisK_dim/P_sf"/>
</dbReference>
<dbReference type="PANTHER" id="PTHR45436:SF15">
    <property type="entry name" value="SENSOR HISTIDINE KINASE CUSS"/>
    <property type="match status" value="1"/>
</dbReference>
<dbReference type="GO" id="GO:0000155">
    <property type="term" value="F:phosphorelay sensor kinase activity"/>
    <property type="evidence" value="ECO:0007669"/>
    <property type="project" value="InterPro"/>
</dbReference>
<dbReference type="SMART" id="SM00388">
    <property type="entry name" value="HisKA"/>
    <property type="match status" value="1"/>
</dbReference>
<dbReference type="Gene3D" id="3.30.565.10">
    <property type="entry name" value="Histidine kinase-like ATPase, C-terminal domain"/>
    <property type="match status" value="1"/>
</dbReference>
<evidence type="ECO:0000256" key="6">
    <source>
        <dbReference type="ARBA" id="ARBA00022692"/>
    </source>
</evidence>
<dbReference type="InterPro" id="IPR003594">
    <property type="entry name" value="HATPase_dom"/>
</dbReference>
<keyword evidence="5" id="KW-0808">Transferase</keyword>
<evidence type="ECO:0000256" key="8">
    <source>
        <dbReference type="ARBA" id="ARBA00022989"/>
    </source>
</evidence>
<dbReference type="SMART" id="SM00387">
    <property type="entry name" value="HATPase_c"/>
    <property type="match status" value="1"/>
</dbReference>
<dbReference type="STRING" id="1656094.BFC18_11300"/>
<dbReference type="Proteomes" id="UP000175691">
    <property type="component" value="Unassembled WGS sequence"/>
</dbReference>
<keyword evidence="8 11" id="KW-1133">Transmembrane helix</keyword>
<evidence type="ECO:0000256" key="4">
    <source>
        <dbReference type="ARBA" id="ARBA00022553"/>
    </source>
</evidence>
<feature type="domain" description="Histidine kinase" evidence="12">
    <location>
        <begin position="257"/>
        <end position="469"/>
    </location>
</feature>
<evidence type="ECO:0000256" key="2">
    <source>
        <dbReference type="ARBA" id="ARBA00004141"/>
    </source>
</evidence>
<sequence>MRSIRNFNLKVLSWFWLTILVCLLSIAIPAYIMQELSDNSHLTSRENHLLENFAKKMNAVVAETGDNRRAIRSRYRDLDERMPFQWFIINEELEIVASSAPVRDSLKSRFDSRRFWLFARGEHPRDINMEWTRMIGPATLSSRPDWKLILWRPERPRPEDIFQAMPWWLMASIFVLVTSVMSWLLVRSIARPLNRLGTAFSTVGNGGLSHRIEFDIASSKDSEYASSAPFTRLFAQFNEMTAKIAALIQNQKRQSADISHELRTPLTRLQMTLALVRRKCEDPALFSLLERAERENELLNLHIQRLSDLTTMEARAIQQGMVTLSVSSLLDALCEDAAFEAEGLDMQWQHTLCDATLTVYEEPFITAIENVVRNAFKYAASSVSLRCALENNEVIIVIDDDGPGVEESDLARLTDAFYRTDSARSSETGGLGLGLAITAEAVRLNSGKLLFRRADKGGLRVEMRFQTAVN</sequence>
<organism evidence="14 15">
    <name type="scientific">Alteromonas confluentis</name>
    <dbReference type="NCBI Taxonomy" id="1656094"/>
    <lineage>
        <taxon>Bacteria</taxon>
        <taxon>Pseudomonadati</taxon>
        <taxon>Pseudomonadota</taxon>
        <taxon>Gammaproteobacteria</taxon>
        <taxon>Alteromonadales</taxon>
        <taxon>Alteromonadaceae</taxon>
        <taxon>Alteromonas/Salinimonas group</taxon>
        <taxon>Alteromonas</taxon>
    </lineage>
</organism>
<dbReference type="InterPro" id="IPR004358">
    <property type="entry name" value="Sig_transdc_His_kin-like_C"/>
</dbReference>
<comment type="caution">
    <text evidence="14">The sequence shown here is derived from an EMBL/GenBank/DDBJ whole genome shotgun (WGS) entry which is preliminary data.</text>
</comment>
<keyword evidence="9" id="KW-0902">Two-component regulatory system</keyword>
<dbReference type="InterPro" id="IPR003660">
    <property type="entry name" value="HAMP_dom"/>
</dbReference>
<feature type="transmembrane region" description="Helical" evidence="11">
    <location>
        <begin position="167"/>
        <end position="186"/>
    </location>
</feature>
<keyword evidence="6 11" id="KW-0812">Transmembrane</keyword>
<dbReference type="SUPFAM" id="SSF47384">
    <property type="entry name" value="Homodimeric domain of signal transducing histidine kinase"/>
    <property type="match status" value="1"/>
</dbReference>
<reference evidence="14 15" key="1">
    <citation type="submission" date="2016-08" db="EMBL/GenBank/DDBJ databases">
        <authorList>
            <person name="Seilhamer J.J."/>
        </authorList>
    </citation>
    <scope>NUCLEOTIDE SEQUENCE [LARGE SCALE GENOMIC DNA]</scope>
    <source>
        <strain evidence="14 15">KCTC 42603</strain>
    </source>
</reference>
<dbReference type="InterPro" id="IPR036890">
    <property type="entry name" value="HATPase_C_sf"/>
</dbReference>
<dbReference type="SMART" id="SM00304">
    <property type="entry name" value="HAMP"/>
    <property type="match status" value="1"/>
</dbReference>
<dbReference type="Pfam" id="PF00512">
    <property type="entry name" value="HisKA"/>
    <property type="match status" value="1"/>
</dbReference>
<dbReference type="PRINTS" id="PR00344">
    <property type="entry name" value="BCTRLSENSOR"/>
</dbReference>
<feature type="transmembrane region" description="Helical" evidence="11">
    <location>
        <begin position="12"/>
        <end position="32"/>
    </location>
</feature>
<evidence type="ECO:0000256" key="3">
    <source>
        <dbReference type="ARBA" id="ARBA00012438"/>
    </source>
</evidence>
<dbReference type="Gene3D" id="6.10.340.10">
    <property type="match status" value="1"/>
</dbReference>
<feature type="domain" description="HAMP" evidence="13">
    <location>
        <begin position="187"/>
        <end position="249"/>
    </location>
</feature>
<evidence type="ECO:0000313" key="15">
    <source>
        <dbReference type="Proteomes" id="UP000175691"/>
    </source>
</evidence>
<dbReference type="SUPFAM" id="SSF55874">
    <property type="entry name" value="ATPase domain of HSP90 chaperone/DNA topoisomerase II/histidine kinase"/>
    <property type="match status" value="1"/>
</dbReference>
<dbReference type="GO" id="GO:0005886">
    <property type="term" value="C:plasma membrane"/>
    <property type="evidence" value="ECO:0007669"/>
    <property type="project" value="TreeGrafter"/>
</dbReference>
<dbReference type="CDD" id="cd00082">
    <property type="entry name" value="HisKA"/>
    <property type="match status" value="1"/>
</dbReference>
<evidence type="ECO:0000256" key="9">
    <source>
        <dbReference type="ARBA" id="ARBA00023012"/>
    </source>
</evidence>
<dbReference type="AlphaFoldDB" id="A0A1E7ZC17"/>
<keyword evidence="10 11" id="KW-0472">Membrane</keyword>
<dbReference type="InterPro" id="IPR050428">
    <property type="entry name" value="TCS_sensor_his_kinase"/>
</dbReference>
<dbReference type="RefSeq" id="WP_070125406.1">
    <property type="nucleotide sequence ID" value="NZ_MDHN01000021.1"/>
</dbReference>
<dbReference type="OrthoDB" id="9804645at2"/>
<evidence type="ECO:0000259" key="13">
    <source>
        <dbReference type="PROSITE" id="PS50885"/>
    </source>
</evidence>
<dbReference type="PROSITE" id="PS50109">
    <property type="entry name" value="HIS_KIN"/>
    <property type="match status" value="1"/>
</dbReference>
<keyword evidence="15" id="KW-1185">Reference proteome</keyword>
<name>A0A1E7ZC17_9ALTE</name>
<dbReference type="EC" id="2.7.13.3" evidence="3"/>